<dbReference type="EMBL" id="MNCJ02000329">
    <property type="protein sequence ID" value="KAF5770173.1"/>
    <property type="molecule type" value="Genomic_DNA"/>
</dbReference>
<dbReference type="GO" id="GO:0005524">
    <property type="term" value="F:ATP binding"/>
    <property type="evidence" value="ECO:0007669"/>
    <property type="project" value="UniProtKB-KW"/>
</dbReference>
<feature type="compositionally biased region" description="Acidic residues" evidence="5">
    <location>
        <begin position="217"/>
        <end position="227"/>
    </location>
</feature>
<comment type="caution">
    <text evidence="8">The sequence shown here is derived from an EMBL/GenBank/DDBJ whole genome shotgun (WGS) entry which is preliminary data.</text>
</comment>
<keyword evidence="2 8" id="KW-0378">Hydrolase</keyword>
<dbReference type="SUPFAM" id="SSF54160">
    <property type="entry name" value="Chromo domain-like"/>
    <property type="match status" value="2"/>
</dbReference>
<dbReference type="GO" id="GO:0003677">
    <property type="term" value="F:DNA binding"/>
    <property type="evidence" value="ECO:0000318"/>
    <property type="project" value="GO_Central"/>
</dbReference>
<evidence type="ECO:0000256" key="3">
    <source>
        <dbReference type="ARBA" id="ARBA00022840"/>
    </source>
</evidence>
<feature type="compositionally biased region" description="Polar residues" evidence="5">
    <location>
        <begin position="1766"/>
        <end position="1776"/>
    </location>
</feature>
<feature type="compositionally biased region" description="Acidic residues" evidence="5">
    <location>
        <begin position="186"/>
        <end position="195"/>
    </location>
</feature>
<dbReference type="Gene3D" id="3.40.50.300">
    <property type="entry name" value="P-loop containing nucleotide triphosphate hydrolases"/>
    <property type="match status" value="1"/>
</dbReference>
<dbReference type="GO" id="GO:0003682">
    <property type="term" value="F:chromatin binding"/>
    <property type="evidence" value="ECO:0000318"/>
    <property type="project" value="GO_Central"/>
</dbReference>
<dbReference type="GO" id="GO:0016887">
    <property type="term" value="F:ATP hydrolysis activity"/>
    <property type="evidence" value="ECO:0000318"/>
    <property type="project" value="GO_Central"/>
</dbReference>
<dbReference type="GO" id="GO:0042393">
    <property type="term" value="F:histone binding"/>
    <property type="evidence" value="ECO:0000318"/>
    <property type="project" value="GO_Central"/>
</dbReference>
<evidence type="ECO:0000259" key="7">
    <source>
        <dbReference type="PROSITE" id="PS51194"/>
    </source>
</evidence>
<feature type="region of interest" description="Disordered" evidence="5">
    <location>
        <begin position="1528"/>
        <end position="1659"/>
    </location>
</feature>
<dbReference type="GO" id="GO:0005634">
    <property type="term" value="C:nucleus"/>
    <property type="evidence" value="ECO:0000318"/>
    <property type="project" value="GO_Central"/>
</dbReference>
<evidence type="ECO:0000256" key="2">
    <source>
        <dbReference type="ARBA" id="ARBA00022801"/>
    </source>
</evidence>
<evidence type="ECO:0000256" key="5">
    <source>
        <dbReference type="SAM" id="MobiDB-lite"/>
    </source>
</evidence>
<keyword evidence="1" id="KW-0547">Nucleotide-binding</keyword>
<dbReference type="Gene3D" id="2.40.50.40">
    <property type="match status" value="2"/>
</dbReference>
<dbReference type="PANTHER" id="PTHR45623">
    <property type="entry name" value="CHROMODOMAIN-HELICASE-DNA-BINDING PROTEIN 3-RELATED-RELATED"/>
    <property type="match status" value="1"/>
</dbReference>
<feature type="domain" description="Chromo" evidence="6">
    <location>
        <begin position="351"/>
        <end position="418"/>
    </location>
</feature>
<dbReference type="InterPro" id="IPR001650">
    <property type="entry name" value="Helicase_C-like"/>
</dbReference>
<feature type="compositionally biased region" description="Pro residues" evidence="5">
    <location>
        <begin position="1581"/>
        <end position="1596"/>
    </location>
</feature>
<evidence type="ECO:0000259" key="6">
    <source>
        <dbReference type="PROSITE" id="PS50013"/>
    </source>
</evidence>
<feature type="compositionally biased region" description="Basic and acidic residues" evidence="5">
    <location>
        <begin position="173"/>
        <end position="185"/>
    </location>
</feature>
<dbReference type="Gene3D" id="3.40.50.10810">
    <property type="entry name" value="Tandem AAA-ATPase domain"/>
    <property type="match status" value="1"/>
</dbReference>
<feature type="compositionally biased region" description="Basic and acidic residues" evidence="5">
    <location>
        <begin position="198"/>
        <end position="207"/>
    </location>
</feature>
<dbReference type="EC" id="3.6.4.12" evidence="8"/>
<feature type="compositionally biased region" description="Polar residues" evidence="5">
    <location>
        <begin position="1733"/>
        <end position="1744"/>
    </location>
</feature>
<keyword evidence="3" id="KW-0067">ATP-binding</keyword>
<feature type="compositionally biased region" description="Low complexity" evidence="5">
    <location>
        <begin position="1500"/>
        <end position="1511"/>
    </location>
</feature>
<dbReference type="InterPro" id="IPR027417">
    <property type="entry name" value="P-loop_NTPase"/>
</dbReference>
<dbReference type="PROSITE" id="PS50013">
    <property type="entry name" value="CHROMO_2"/>
    <property type="match status" value="1"/>
</dbReference>
<dbReference type="InterPro" id="IPR016197">
    <property type="entry name" value="Chromo-like_dom_sf"/>
</dbReference>
<keyword evidence="4" id="KW-0539">Nucleus</keyword>
<feature type="region of interest" description="Disordered" evidence="5">
    <location>
        <begin position="1492"/>
        <end position="1515"/>
    </location>
</feature>
<feature type="compositionally biased region" description="Pro residues" evidence="5">
    <location>
        <begin position="1618"/>
        <end position="1634"/>
    </location>
</feature>
<dbReference type="Proteomes" id="UP000215914">
    <property type="component" value="Unassembled WGS sequence"/>
</dbReference>
<dbReference type="GO" id="GO:0003678">
    <property type="term" value="F:DNA helicase activity"/>
    <property type="evidence" value="ECO:0007669"/>
    <property type="project" value="UniProtKB-EC"/>
</dbReference>
<feature type="compositionally biased region" description="Basic residues" evidence="5">
    <location>
        <begin position="117"/>
        <end position="132"/>
    </location>
</feature>
<dbReference type="SUPFAM" id="SSF52540">
    <property type="entry name" value="P-loop containing nucleoside triphosphate hydrolases"/>
    <property type="match status" value="1"/>
</dbReference>
<feature type="compositionally biased region" description="Basic and acidic residues" evidence="5">
    <location>
        <begin position="147"/>
        <end position="163"/>
    </location>
</feature>
<dbReference type="Pfam" id="PF00271">
    <property type="entry name" value="Helicase_C"/>
    <property type="match status" value="1"/>
</dbReference>
<dbReference type="InterPro" id="IPR049730">
    <property type="entry name" value="SNF2/RAD54-like_C"/>
</dbReference>
<keyword evidence="8" id="KW-0347">Helicase</keyword>
<reference evidence="8" key="2">
    <citation type="submission" date="2020-06" db="EMBL/GenBank/DDBJ databases">
        <title>Helianthus annuus Genome sequencing and assembly Release 2.</title>
        <authorList>
            <person name="Gouzy J."/>
            <person name="Langlade N."/>
            <person name="Munos S."/>
        </authorList>
    </citation>
    <scope>NUCLEOTIDE SEQUENCE</scope>
    <source>
        <tissue evidence="8">Leaves</tissue>
    </source>
</reference>
<feature type="region of interest" description="Disordered" evidence="5">
    <location>
        <begin position="1671"/>
        <end position="1839"/>
    </location>
</feature>
<name>A0A9K3H8V6_HELAN</name>
<dbReference type="GO" id="GO:0140658">
    <property type="term" value="F:ATP-dependent chromatin remodeler activity"/>
    <property type="evidence" value="ECO:0000318"/>
    <property type="project" value="GO_Central"/>
</dbReference>
<dbReference type="InterPro" id="IPR038718">
    <property type="entry name" value="SNF2-like_sf"/>
</dbReference>
<dbReference type="GO" id="GO:0000785">
    <property type="term" value="C:chromatin"/>
    <property type="evidence" value="ECO:0000318"/>
    <property type="project" value="GO_Central"/>
</dbReference>
<dbReference type="SMART" id="SM00298">
    <property type="entry name" value="CHROMO"/>
    <property type="match status" value="2"/>
</dbReference>
<dbReference type="GO" id="GO:0006338">
    <property type="term" value="P:chromatin remodeling"/>
    <property type="evidence" value="ECO:0000318"/>
    <property type="project" value="GO_Central"/>
</dbReference>
<feature type="region of interest" description="Disordered" evidence="5">
    <location>
        <begin position="1228"/>
        <end position="1275"/>
    </location>
</feature>
<feature type="compositionally biased region" description="Low complexity" evidence="5">
    <location>
        <begin position="1695"/>
        <end position="1732"/>
    </location>
</feature>
<evidence type="ECO:0000313" key="9">
    <source>
        <dbReference type="Proteomes" id="UP000215914"/>
    </source>
</evidence>
<dbReference type="PANTHER" id="PTHR45623:SF13">
    <property type="entry name" value="HELICASE PROTEIN MOM1"/>
    <property type="match status" value="1"/>
</dbReference>
<proteinExistence type="predicted"/>
<dbReference type="Gramene" id="mRNA:HanXRQr2_Chr14g0656501">
    <property type="protein sequence ID" value="mRNA:HanXRQr2_Chr14g0656501"/>
    <property type="gene ID" value="HanXRQr2_Chr14g0656501"/>
</dbReference>
<feature type="region of interest" description="Disordered" evidence="5">
    <location>
        <begin position="1"/>
        <end position="230"/>
    </location>
</feature>
<evidence type="ECO:0000256" key="4">
    <source>
        <dbReference type="ARBA" id="ARBA00023242"/>
    </source>
</evidence>
<feature type="region of interest" description="Disordered" evidence="5">
    <location>
        <begin position="1339"/>
        <end position="1381"/>
    </location>
</feature>
<dbReference type="InterPro" id="IPR056882">
    <property type="entry name" value="MOM1_dom"/>
</dbReference>
<evidence type="ECO:0000256" key="1">
    <source>
        <dbReference type="ARBA" id="ARBA00022741"/>
    </source>
</evidence>
<dbReference type="Gene3D" id="6.10.250.1310">
    <property type="match status" value="1"/>
</dbReference>
<feature type="compositionally biased region" description="Basic and acidic residues" evidence="5">
    <location>
        <begin position="1"/>
        <end position="17"/>
    </location>
</feature>
<sequence length="1839" mass="203772">MANDNRRSNKVKEDDNKSKKKGVTPDASPASSSRRSSRGTKESPIKENQISTRKSSRLEKRNVSSTTPGRGKAEKTNEQTITPTKQHDRRKKLDVGISAVNLRSRGAVSPATSDLKSKKRQVAGGGRKRKRIGACTNKDLSKPPSAKTEEGDDKDKEVEEKSSESNSSSSSCREVEKPDSFKYVDDIDGSDDDCSDSNGKESTEKASKRQCMTSDQNESENDGVIDPEQDRTPCEAVAVAEIVEKNNVVSRIDTSICIACKKLRCGHLPLVVESVWDTREVEVSEAQGLQKQKQYFVKYKGLAHIYNQWIMETQLLLDAPLLAESYTQNGSVKWNEEWTVPHQLLKKRLLLSLDRVRESQENTEVLNYRHEWLVQWQGLDYEQATWESENISVLDSPEGRNLIKDYEKNHGNAKIYDSSDNDRIEEITVKLPTIFAGCPPGMDNIHSSYVKNLHDAWNKGHISIVFDDQERSTRIVLFILSLKSVSLPLLLITRHDSLSQWEAMFSKLAPFNAFKVSIEETHDKTSCKLLNVREDGGQLAFQLLLYPVDAFVKDLDVLKAIKWEAVIVDESQSSDISSHFSHIKSLSTYKRLLVFCGPLGVSNLDVMPLVECGVITKTELSDISKLKETLSKLIAYECKSSSSKFVEYWVPVQISNVQLEQYCSMLLSNAMALSACSKSDATGALHDILVSNRKCCDHPYIVDQSLQAVLNKDLEPVKFLDVGIKASGKLQFLDVILPELRKRQLRVLIVFHPLSGSGKDSTSIGDILDDFVRQRFGADSYERVDAGMMLSKKQVALSNFNNKETGRFIFLLEHRACLPSIKLSSIDTIIIFDSDWNPANDLRVLQRIAIDSQSEQILTFRLYTSLTLEEKILRLAEHNVTIDSKLQNISRSTSDKLLMGDAAYLFKKLDEFHNDLNVSSDECWWNELVEEFVDLLSYKCNEKDAGKLKITRAKPICGKNVTVQNELDGEPHTFWRKLLAGRDPCWKYLSRSTPRQRSSKRPQYFEETSKKTNVINDDVGRKRKKTTNNIIEPEASKPVIGGIANSSVDPVASKPVIGGIIKNTVDPVAAKPVIGVANNTVDPVASKPVVDPVASKPVIEGEMSFRDQLKLKISKLCEVLKLSEDVKLTVERFLDYVIENYRVNKEPENTLHAFLISLCWIGSGLLKHKLDRKQSISLANKHLDFCCKEDEANSVYLKLEFAKEMFLLHTDNQKKTVVSKDTIPDVKIKISDSPSNDDDSGGGGSGSGGDCNQKDEDRNNNNLVPPSVFPASGQSVPTDLARFTHTRILRVSCLLLCHLILKFGFFFQVNKINNSKATPLQRGEEPCLPSENQSNIHLSEQRSDTQNPLVSESSAQAPNQDVTQRGSNQLNGNQRAPRKKPYDPLQAELERLCDLKNTYVKIHDAIKLKIKSDHEKELAEMIAQINAKYEARNQDADAAFQSKKKEVETCFNRVVTNKVLAEAFRSKCVDLSSIDPSEIQGLQNLPQFKGQARSNGVTFSSSPAQSSRSQQVTGLQPPLQIVNQSSQLFSTPPVKPPSNNTDSYTRPPPSNTIPYARPSPSNTNPASRPPPSTFVPASTPIKPPFTPSIPSRPPPGVNSITPSTRPPPSTTVPTSTPSKPPFTPSIPSRPPPGVNPITAASRPMNPITATSRPPTNIIPAAPARNVRITEIRATPPHLRPFRHLTPASPHDHRTMPSQRPSSSSSLSQTSAQPLTSQTPPLPTNHNTNPTQNSPRGSPITSSQPVAPPASVQLSSSHSWHPLGTRPATSSSHSQVSLPPMPSVSISHSGLYKPTPPDLPMDNDKQDGLHPPNTSPSPPVSTDLGKEGTVVCLSDDGDSS</sequence>
<dbReference type="InterPro" id="IPR000953">
    <property type="entry name" value="Chromo/chromo_shadow_dom"/>
</dbReference>
<gene>
    <name evidence="8" type="ORF">HanXRQr2_Chr14g0656501</name>
</gene>
<feature type="domain" description="Helicase C-terminal" evidence="7">
    <location>
        <begin position="732"/>
        <end position="897"/>
    </location>
</feature>
<evidence type="ECO:0000313" key="8">
    <source>
        <dbReference type="EMBL" id="KAF5770173.1"/>
    </source>
</evidence>
<accession>A0A9K3H8V6</accession>
<dbReference type="PROSITE" id="PS51194">
    <property type="entry name" value="HELICASE_CTER"/>
    <property type="match status" value="1"/>
</dbReference>
<dbReference type="Pfam" id="PF25029">
    <property type="entry name" value="MOM1"/>
    <property type="match status" value="1"/>
</dbReference>
<dbReference type="CDD" id="cd18793">
    <property type="entry name" value="SF2_C_SNF"/>
    <property type="match status" value="1"/>
</dbReference>
<feature type="compositionally biased region" description="Polar residues" evidence="5">
    <location>
        <begin position="1339"/>
        <end position="1374"/>
    </location>
</feature>
<protein>
    <submittedName>
        <fullName evidence="8">DNA helicase</fullName>
        <ecNumber evidence="8">3.6.4.12</ecNumber>
    </submittedName>
</protein>
<reference evidence="8" key="1">
    <citation type="journal article" date="2017" name="Nature">
        <title>The sunflower genome provides insights into oil metabolism, flowering and Asterid evolution.</title>
        <authorList>
            <person name="Badouin H."/>
            <person name="Gouzy J."/>
            <person name="Grassa C.J."/>
            <person name="Murat F."/>
            <person name="Staton S.E."/>
            <person name="Cottret L."/>
            <person name="Lelandais-Briere C."/>
            <person name="Owens G.L."/>
            <person name="Carrere S."/>
            <person name="Mayjonade B."/>
            <person name="Legrand L."/>
            <person name="Gill N."/>
            <person name="Kane N.C."/>
            <person name="Bowers J.E."/>
            <person name="Hubner S."/>
            <person name="Bellec A."/>
            <person name="Berard A."/>
            <person name="Berges H."/>
            <person name="Blanchet N."/>
            <person name="Boniface M.C."/>
            <person name="Brunel D."/>
            <person name="Catrice O."/>
            <person name="Chaidir N."/>
            <person name="Claudel C."/>
            <person name="Donnadieu C."/>
            <person name="Faraut T."/>
            <person name="Fievet G."/>
            <person name="Helmstetter N."/>
            <person name="King M."/>
            <person name="Knapp S.J."/>
            <person name="Lai Z."/>
            <person name="Le Paslier M.C."/>
            <person name="Lippi Y."/>
            <person name="Lorenzon L."/>
            <person name="Mandel J.R."/>
            <person name="Marage G."/>
            <person name="Marchand G."/>
            <person name="Marquand E."/>
            <person name="Bret-Mestries E."/>
            <person name="Morien E."/>
            <person name="Nambeesan S."/>
            <person name="Nguyen T."/>
            <person name="Pegot-Espagnet P."/>
            <person name="Pouilly N."/>
            <person name="Raftis F."/>
            <person name="Sallet E."/>
            <person name="Schiex T."/>
            <person name="Thomas J."/>
            <person name="Vandecasteele C."/>
            <person name="Vares D."/>
            <person name="Vear F."/>
            <person name="Vautrin S."/>
            <person name="Crespi M."/>
            <person name="Mangin B."/>
            <person name="Burke J.M."/>
            <person name="Salse J."/>
            <person name="Munos S."/>
            <person name="Vincourt P."/>
            <person name="Rieseberg L.H."/>
            <person name="Langlade N.B."/>
        </authorList>
    </citation>
    <scope>NUCLEOTIDE SEQUENCE</scope>
    <source>
        <tissue evidence="8">Leaves</tissue>
    </source>
</reference>
<organism evidence="8 9">
    <name type="scientific">Helianthus annuus</name>
    <name type="common">Common sunflower</name>
    <dbReference type="NCBI Taxonomy" id="4232"/>
    <lineage>
        <taxon>Eukaryota</taxon>
        <taxon>Viridiplantae</taxon>
        <taxon>Streptophyta</taxon>
        <taxon>Embryophyta</taxon>
        <taxon>Tracheophyta</taxon>
        <taxon>Spermatophyta</taxon>
        <taxon>Magnoliopsida</taxon>
        <taxon>eudicotyledons</taxon>
        <taxon>Gunneridae</taxon>
        <taxon>Pentapetalae</taxon>
        <taxon>asterids</taxon>
        <taxon>campanulids</taxon>
        <taxon>Asterales</taxon>
        <taxon>Asteraceae</taxon>
        <taxon>Asteroideae</taxon>
        <taxon>Heliantheae alliance</taxon>
        <taxon>Heliantheae</taxon>
        <taxon>Helianthus</taxon>
    </lineage>
</organism>
<keyword evidence="9" id="KW-1185">Reference proteome</keyword>